<feature type="compositionally biased region" description="Basic and acidic residues" evidence="1">
    <location>
        <begin position="88"/>
        <end position="100"/>
    </location>
</feature>
<dbReference type="AlphaFoldDB" id="A0A5B8MDX8"/>
<evidence type="ECO:0000313" key="4">
    <source>
        <dbReference type="EMBL" id="QDZ18471.1"/>
    </source>
</evidence>
<dbReference type="OrthoDB" id="270417at2759"/>
<accession>A0A5B8MDX8</accession>
<name>A0A5B8MDX8_9CHLO</name>
<evidence type="ECO:0000313" key="5">
    <source>
        <dbReference type="Proteomes" id="UP000316726"/>
    </source>
</evidence>
<dbReference type="Pfam" id="PF00249">
    <property type="entry name" value="Myb_DNA-binding"/>
    <property type="match status" value="1"/>
</dbReference>
<feature type="region of interest" description="Disordered" evidence="1">
    <location>
        <begin position="87"/>
        <end position="144"/>
    </location>
</feature>
<dbReference type="PROSITE" id="PS50090">
    <property type="entry name" value="MYB_LIKE"/>
    <property type="match status" value="1"/>
</dbReference>
<dbReference type="SMART" id="SM00717">
    <property type="entry name" value="SANT"/>
    <property type="match status" value="1"/>
</dbReference>
<dbReference type="EMBL" id="HBHL01010099">
    <property type="protein sequence ID" value="CAD9717881.1"/>
    <property type="molecule type" value="Transcribed_RNA"/>
</dbReference>
<reference evidence="3" key="2">
    <citation type="submission" date="2021-01" db="EMBL/GenBank/DDBJ databases">
        <authorList>
            <person name="Corre E."/>
            <person name="Pelletier E."/>
            <person name="Niang G."/>
            <person name="Scheremetjew M."/>
            <person name="Finn R."/>
            <person name="Kale V."/>
            <person name="Holt S."/>
            <person name="Cochrane G."/>
            <person name="Meng A."/>
            <person name="Brown T."/>
            <person name="Cohen L."/>
        </authorList>
    </citation>
    <scope>NUCLEOTIDE SEQUENCE</scope>
    <source>
        <strain evidence="3">CCMP1205</strain>
    </source>
</reference>
<dbReference type="EMBL" id="CP031034">
    <property type="protein sequence ID" value="QDZ18471.1"/>
    <property type="molecule type" value="Genomic_DNA"/>
</dbReference>
<dbReference type="InterPro" id="IPR001005">
    <property type="entry name" value="SANT/Myb"/>
</dbReference>
<reference evidence="4 5" key="1">
    <citation type="submission" date="2018-07" db="EMBL/GenBank/DDBJ databases">
        <title>The complete nuclear genome of the prasinophyte Chloropicon primus (CCMP1205).</title>
        <authorList>
            <person name="Pombert J.-F."/>
            <person name="Otis C."/>
            <person name="Turmel M."/>
            <person name="Lemieux C."/>
        </authorList>
    </citation>
    <scope>NUCLEOTIDE SEQUENCE [LARGE SCALE GENOMIC DNA]</scope>
    <source>
        <strain evidence="4 5">CCMP1205</strain>
    </source>
</reference>
<dbReference type="CDD" id="cd00167">
    <property type="entry name" value="SANT"/>
    <property type="match status" value="1"/>
</dbReference>
<feature type="domain" description="Myb-like" evidence="2">
    <location>
        <begin position="7"/>
        <end position="65"/>
    </location>
</feature>
<keyword evidence="5" id="KW-1185">Reference proteome</keyword>
<evidence type="ECO:0000256" key="1">
    <source>
        <dbReference type="SAM" id="MobiDB-lite"/>
    </source>
</evidence>
<proteinExistence type="predicted"/>
<dbReference type="Gene3D" id="1.10.10.60">
    <property type="entry name" value="Homeodomain-like"/>
    <property type="match status" value="1"/>
</dbReference>
<evidence type="ECO:0000259" key="2">
    <source>
        <dbReference type="PROSITE" id="PS50090"/>
    </source>
</evidence>
<dbReference type="SUPFAM" id="SSF46689">
    <property type="entry name" value="Homeodomain-like"/>
    <property type="match status" value="1"/>
</dbReference>
<protein>
    <recommendedName>
        <fullName evidence="2">Myb-like domain-containing protein</fullName>
    </recommendedName>
</protein>
<dbReference type="InterPro" id="IPR009057">
    <property type="entry name" value="Homeodomain-like_sf"/>
</dbReference>
<dbReference type="Proteomes" id="UP000316726">
    <property type="component" value="Chromosome 1"/>
</dbReference>
<evidence type="ECO:0000313" key="3">
    <source>
        <dbReference type="EMBL" id="CAD9717881.1"/>
    </source>
</evidence>
<organism evidence="4 5">
    <name type="scientific">Chloropicon primus</name>
    <dbReference type="NCBI Taxonomy" id="1764295"/>
    <lineage>
        <taxon>Eukaryota</taxon>
        <taxon>Viridiplantae</taxon>
        <taxon>Chlorophyta</taxon>
        <taxon>Chloropicophyceae</taxon>
        <taxon>Chloropicales</taxon>
        <taxon>Chloropicaceae</taxon>
        <taxon>Chloropicon</taxon>
    </lineage>
</organism>
<gene>
    <name evidence="4" type="ORF">A3770_01p09890</name>
    <name evidence="3" type="ORF">CPRI1469_LOCUS6746</name>
</gene>
<sequence>MPTWGNSQGMNMGTWSKEEERKLNEALKMYGGTVDGKEETEWELISEHVKTRTVQQVYTKITTALKRYGDECAYQKVGPGSFCLKPGWTREDSEDSEKRSSIVASMDASAKVKAEGCSEDAGPKPLGGAKEEKQSTRTTRSRTRELVTENDEKLVTEDGEELMTDEEFRELKAEVEVDVCATLSNVRAAADAGLVTEEEYETAKKEAIALKMVSAKRKIEIDEYAYALKVTFDMAHHILSDRDKRGIKRGYLELVGLL</sequence>